<dbReference type="Proteomes" id="UP000182227">
    <property type="component" value="Unassembled WGS sequence"/>
</dbReference>
<organism evidence="2 3">
    <name type="scientific">Mycolicibacterium conceptionense</name>
    <dbReference type="NCBI Taxonomy" id="451644"/>
    <lineage>
        <taxon>Bacteria</taxon>
        <taxon>Bacillati</taxon>
        <taxon>Actinomycetota</taxon>
        <taxon>Actinomycetes</taxon>
        <taxon>Mycobacteriales</taxon>
        <taxon>Mycobacteriaceae</taxon>
        <taxon>Mycolicibacterium</taxon>
    </lineage>
</organism>
<reference evidence="2 3" key="1">
    <citation type="submission" date="2015-03" db="EMBL/GenBank/DDBJ databases">
        <authorList>
            <person name="Murphy D."/>
        </authorList>
    </citation>
    <scope>NUCLEOTIDE SEQUENCE [LARGE SCALE GENOMIC DNA]</scope>
    <source>
        <strain evidence="2 3">D16</strain>
    </source>
</reference>
<evidence type="ECO:0000313" key="2">
    <source>
        <dbReference type="EMBL" id="CQD25303.1"/>
    </source>
</evidence>
<keyword evidence="1" id="KW-0472">Membrane</keyword>
<evidence type="ECO:0000313" key="3">
    <source>
        <dbReference type="Proteomes" id="UP000182227"/>
    </source>
</evidence>
<keyword evidence="1 2" id="KW-0812">Transmembrane</keyword>
<dbReference type="EMBL" id="CTEF01000010">
    <property type="protein sequence ID" value="CQD25303.1"/>
    <property type="molecule type" value="Genomic_DNA"/>
</dbReference>
<protein>
    <submittedName>
        <fullName evidence="2">Transmembrane protein</fullName>
    </submittedName>
</protein>
<gene>
    <name evidence="2" type="ORF">BN970_07101</name>
</gene>
<sequence>MTDDDDPPPPTDRRPHILRLVALAVFLLVLFYLVAVARVIDVGGIRALVDSTGPAAPLAYVVVSACLGACSCPVRSWPRAAECCSVRCWAPS</sequence>
<dbReference type="AlphaFoldDB" id="A0A0U1DZ15"/>
<evidence type="ECO:0000256" key="1">
    <source>
        <dbReference type="SAM" id="Phobius"/>
    </source>
</evidence>
<proteinExistence type="predicted"/>
<name>A0A0U1DZ15_9MYCO</name>
<keyword evidence="1" id="KW-1133">Transmembrane helix</keyword>
<accession>A0A0U1DZ15</accession>
<feature type="transmembrane region" description="Helical" evidence="1">
    <location>
        <begin position="20"/>
        <end position="40"/>
    </location>
</feature>